<dbReference type="EMBL" id="JAAIUW010000012">
    <property type="protein sequence ID" value="KAF7806185.1"/>
    <property type="molecule type" value="Genomic_DNA"/>
</dbReference>
<dbReference type="AlphaFoldDB" id="A0A834SKR8"/>
<gene>
    <name evidence="1" type="ORF">G2W53_038346</name>
</gene>
<proteinExistence type="predicted"/>
<keyword evidence="2" id="KW-1185">Reference proteome</keyword>
<organism evidence="1 2">
    <name type="scientific">Senna tora</name>
    <dbReference type="NCBI Taxonomy" id="362788"/>
    <lineage>
        <taxon>Eukaryota</taxon>
        <taxon>Viridiplantae</taxon>
        <taxon>Streptophyta</taxon>
        <taxon>Embryophyta</taxon>
        <taxon>Tracheophyta</taxon>
        <taxon>Spermatophyta</taxon>
        <taxon>Magnoliopsida</taxon>
        <taxon>eudicotyledons</taxon>
        <taxon>Gunneridae</taxon>
        <taxon>Pentapetalae</taxon>
        <taxon>rosids</taxon>
        <taxon>fabids</taxon>
        <taxon>Fabales</taxon>
        <taxon>Fabaceae</taxon>
        <taxon>Caesalpinioideae</taxon>
        <taxon>Cassia clade</taxon>
        <taxon>Senna</taxon>
    </lineage>
</organism>
<accession>A0A834SKR8</accession>
<reference evidence="1" key="1">
    <citation type="submission" date="2020-09" db="EMBL/GenBank/DDBJ databases">
        <title>Genome-Enabled Discovery of Anthraquinone Biosynthesis in Senna tora.</title>
        <authorList>
            <person name="Kang S.-H."/>
            <person name="Pandey R.P."/>
            <person name="Lee C.-M."/>
            <person name="Sim J.-S."/>
            <person name="Jeong J.-T."/>
            <person name="Choi B.-S."/>
            <person name="Jung M."/>
            <person name="Ginzburg D."/>
            <person name="Zhao K."/>
            <person name="Won S.Y."/>
            <person name="Oh T.-J."/>
            <person name="Yu Y."/>
            <person name="Kim N.-H."/>
            <person name="Lee O.R."/>
            <person name="Lee T.-H."/>
            <person name="Bashyal P."/>
            <person name="Kim T.-S."/>
            <person name="Lee W.-H."/>
            <person name="Kawkins C."/>
            <person name="Kim C.-K."/>
            <person name="Kim J.S."/>
            <person name="Ahn B.O."/>
            <person name="Rhee S.Y."/>
            <person name="Sohng J.K."/>
        </authorList>
    </citation>
    <scope>NUCLEOTIDE SEQUENCE</scope>
    <source>
        <tissue evidence="1">Leaf</tissue>
    </source>
</reference>
<evidence type="ECO:0000313" key="2">
    <source>
        <dbReference type="Proteomes" id="UP000634136"/>
    </source>
</evidence>
<comment type="caution">
    <text evidence="1">The sequence shown here is derived from an EMBL/GenBank/DDBJ whole genome shotgun (WGS) entry which is preliminary data.</text>
</comment>
<dbReference type="Proteomes" id="UP000634136">
    <property type="component" value="Unassembled WGS sequence"/>
</dbReference>
<evidence type="ECO:0000313" key="1">
    <source>
        <dbReference type="EMBL" id="KAF7806185.1"/>
    </source>
</evidence>
<sequence length="24" mass="2452">MVGHAPVGSLRLTMDLSVMPATAP</sequence>
<protein>
    <submittedName>
        <fullName evidence="1">Uncharacterized protein</fullName>
    </submittedName>
</protein>
<name>A0A834SKR8_9FABA</name>